<dbReference type="RefSeq" id="WP_112112638.1">
    <property type="nucleotide sequence ID" value="NZ_QLSZ01000003.1"/>
</dbReference>
<dbReference type="EMBL" id="QLSZ01000003">
    <property type="protein sequence ID" value="RAR73838.1"/>
    <property type="molecule type" value="Genomic_DNA"/>
</dbReference>
<evidence type="ECO:0000313" key="4">
    <source>
        <dbReference type="Proteomes" id="UP000248840"/>
    </source>
</evidence>
<protein>
    <submittedName>
        <fullName evidence="3">Uncharacterized protein</fullName>
    </submittedName>
</protein>
<keyword evidence="2" id="KW-1133">Transmembrane helix</keyword>
<evidence type="ECO:0000313" key="3">
    <source>
        <dbReference type="EMBL" id="RAR73838.1"/>
    </source>
</evidence>
<feature type="transmembrane region" description="Helical" evidence="2">
    <location>
        <begin position="6"/>
        <end position="22"/>
    </location>
</feature>
<gene>
    <name evidence="3" type="ORF">CLV55_103157</name>
</gene>
<proteinExistence type="predicted"/>
<keyword evidence="4" id="KW-1185">Reference proteome</keyword>
<dbReference type="AlphaFoldDB" id="A0A328YIA1"/>
<keyword evidence="2" id="KW-0472">Membrane</keyword>
<comment type="caution">
    <text evidence="3">The sequence shown here is derived from an EMBL/GenBank/DDBJ whole genome shotgun (WGS) entry which is preliminary data.</text>
</comment>
<organism evidence="3 4">
    <name type="scientific">Flavobacterium aciduliphilum</name>
    <dbReference type="NCBI Taxonomy" id="1101402"/>
    <lineage>
        <taxon>Bacteria</taxon>
        <taxon>Pseudomonadati</taxon>
        <taxon>Bacteroidota</taxon>
        <taxon>Flavobacteriia</taxon>
        <taxon>Flavobacteriales</taxon>
        <taxon>Flavobacteriaceae</taxon>
        <taxon>Flavobacterium</taxon>
    </lineage>
</organism>
<name>A0A328YIA1_9FLAO</name>
<reference evidence="3 4" key="1">
    <citation type="submission" date="2018-06" db="EMBL/GenBank/DDBJ databases">
        <title>Genomic Encyclopedia of Archaeal and Bacterial Type Strains, Phase II (KMG-II): from individual species to whole genera.</title>
        <authorList>
            <person name="Goeker M."/>
        </authorList>
    </citation>
    <scope>NUCLEOTIDE SEQUENCE [LARGE SCALE GENOMIC DNA]</scope>
    <source>
        <strain evidence="3 4">DSM 25663</strain>
    </source>
</reference>
<evidence type="ECO:0000256" key="2">
    <source>
        <dbReference type="SAM" id="Phobius"/>
    </source>
</evidence>
<evidence type="ECO:0000256" key="1">
    <source>
        <dbReference type="SAM" id="MobiDB-lite"/>
    </source>
</evidence>
<sequence length="97" mass="11600">MILGAIILGALIYFIYIPYKAWRLSKNPEWIENQKKIKKLEAEYEESKLEAERNWTEEDEENSKKTEELAKKSWSEYTEMQVEKAFNKNFKSTSKSK</sequence>
<accession>A0A328YIA1</accession>
<keyword evidence="2" id="KW-0812">Transmembrane</keyword>
<feature type="region of interest" description="Disordered" evidence="1">
    <location>
        <begin position="46"/>
        <end position="68"/>
    </location>
</feature>
<dbReference type="Proteomes" id="UP000248840">
    <property type="component" value="Unassembled WGS sequence"/>
</dbReference>